<accession>A0A2P2M9H4</accession>
<name>A0A2P2M9H4_RHIMU</name>
<proteinExistence type="predicted"/>
<evidence type="ECO:0000313" key="1">
    <source>
        <dbReference type="EMBL" id="MBX26863.1"/>
    </source>
</evidence>
<dbReference type="EMBL" id="GGEC01046379">
    <property type="protein sequence ID" value="MBX26863.1"/>
    <property type="molecule type" value="Transcribed_RNA"/>
</dbReference>
<sequence>MRTHGCRNGIKLDLFLFFPMVKGVRYCSFRLKLGGT</sequence>
<dbReference type="AlphaFoldDB" id="A0A2P2M9H4"/>
<protein>
    <submittedName>
        <fullName evidence="1">Uncharacterized protein</fullName>
    </submittedName>
</protein>
<organism evidence="1">
    <name type="scientific">Rhizophora mucronata</name>
    <name type="common">Asiatic mangrove</name>
    <dbReference type="NCBI Taxonomy" id="61149"/>
    <lineage>
        <taxon>Eukaryota</taxon>
        <taxon>Viridiplantae</taxon>
        <taxon>Streptophyta</taxon>
        <taxon>Embryophyta</taxon>
        <taxon>Tracheophyta</taxon>
        <taxon>Spermatophyta</taxon>
        <taxon>Magnoliopsida</taxon>
        <taxon>eudicotyledons</taxon>
        <taxon>Gunneridae</taxon>
        <taxon>Pentapetalae</taxon>
        <taxon>rosids</taxon>
        <taxon>fabids</taxon>
        <taxon>Malpighiales</taxon>
        <taxon>Rhizophoraceae</taxon>
        <taxon>Rhizophora</taxon>
    </lineage>
</organism>
<reference evidence="1" key="1">
    <citation type="submission" date="2018-02" db="EMBL/GenBank/DDBJ databases">
        <title>Rhizophora mucronata_Transcriptome.</title>
        <authorList>
            <person name="Meera S.P."/>
            <person name="Sreeshan A."/>
            <person name="Augustine A."/>
        </authorList>
    </citation>
    <scope>NUCLEOTIDE SEQUENCE</scope>
    <source>
        <tissue evidence="1">Leaf</tissue>
    </source>
</reference>